<evidence type="ECO:0000313" key="3">
    <source>
        <dbReference type="EMBL" id="TRY77835.1"/>
    </source>
</evidence>
<feature type="region of interest" description="Disordered" evidence="1">
    <location>
        <begin position="80"/>
        <end position="105"/>
    </location>
</feature>
<comment type="caution">
    <text evidence="3">The sequence shown here is derived from an EMBL/GenBank/DDBJ whole genome shotgun (WGS) entry which is preliminary data.</text>
</comment>
<evidence type="ECO:0000259" key="2">
    <source>
        <dbReference type="PROSITE" id="PS50940"/>
    </source>
</evidence>
<name>A0A553PJG8_TIGCA</name>
<dbReference type="PROSITE" id="PS50940">
    <property type="entry name" value="CHIT_BIND_II"/>
    <property type="match status" value="1"/>
</dbReference>
<dbReference type="AlphaFoldDB" id="A0A553PJG8"/>
<keyword evidence="4" id="KW-1185">Reference proteome</keyword>
<dbReference type="Gene3D" id="2.170.140.10">
    <property type="entry name" value="Chitin binding domain"/>
    <property type="match status" value="1"/>
</dbReference>
<dbReference type="InterPro" id="IPR002557">
    <property type="entry name" value="Chitin-bd_dom"/>
</dbReference>
<dbReference type="GO" id="GO:0005576">
    <property type="term" value="C:extracellular region"/>
    <property type="evidence" value="ECO:0007669"/>
    <property type="project" value="InterPro"/>
</dbReference>
<feature type="domain" description="Chitin-binding type-2" evidence="2">
    <location>
        <begin position="128"/>
        <end position="190"/>
    </location>
</feature>
<reference evidence="3 4" key="1">
    <citation type="journal article" date="2018" name="Nat. Ecol. Evol.">
        <title>Genomic signatures of mitonuclear coevolution across populations of Tigriopus californicus.</title>
        <authorList>
            <person name="Barreto F.S."/>
            <person name="Watson E.T."/>
            <person name="Lima T.G."/>
            <person name="Willett C.S."/>
            <person name="Edmands S."/>
            <person name="Li W."/>
            <person name="Burton R.S."/>
        </authorList>
    </citation>
    <scope>NUCLEOTIDE SEQUENCE [LARGE SCALE GENOMIC DNA]</scope>
    <source>
        <strain evidence="3 4">San Diego</strain>
    </source>
</reference>
<accession>A0A553PJG8</accession>
<proteinExistence type="predicted"/>
<dbReference type="InterPro" id="IPR036508">
    <property type="entry name" value="Chitin-bd_dom_sf"/>
</dbReference>
<dbReference type="SUPFAM" id="SSF57625">
    <property type="entry name" value="Invertebrate chitin-binding proteins"/>
    <property type="match status" value="1"/>
</dbReference>
<dbReference type="Proteomes" id="UP000318571">
    <property type="component" value="Chromosome 11"/>
</dbReference>
<dbReference type="EMBL" id="VCGU01000003">
    <property type="protein sequence ID" value="TRY77835.1"/>
    <property type="molecule type" value="Genomic_DNA"/>
</dbReference>
<feature type="compositionally biased region" description="Basic and acidic residues" evidence="1">
    <location>
        <begin position="80"/>
        <end position="93"/>
    </location>
</feature>
<sequence length="316" mass="36289">MFRVGLRFRTTKGAAEPQTFRRLFGSVSPISSNCDNETFVWIVNHIHIAISSSSTMAQLIFLLILSLDVAFGIEKVRQGDLNEDGKDDREPKMFSHKTTGRDFSSTQDSTVLSILREDDQTYENVISGFSCRSRQQGYYPEVRTSCSIYYLCYHQRGSDMLRITFVCPEGYKYDPNSYQCRKGYVVNCQVGFAPLREQPKLMKNPIPFDVNNEFYIDDPGHFPGKSSKSYKLNSRYDFNYKPENPIELRDLLQTGNRQLVFKARSSHPKTLDASDYNQKTLDSSANNHYSTTLDPNYHYMASSKLMGCHPRPIRTS</sequence>
<evidence type="ECO:0000313" key="4">
    <source>
        <dbReference type="Proteomes" id="UP000318571"/>
    </source>
</evidence>
<organism evidence="3 4">
    <name type="scientific">Tigriopus californicus</name>
    <name type="common">Marine copepod</name>
    <dbReference type="NCBI Taxonomy" id="6832"/>
    <lineage>
        <taxon>Eukaryota</taxon>
        <taxon>Metazoa</taxon>
        <taxon>Ecdysozoa</taxon>
        <taxon>Arthropoda</taxon>
        <taxon>Crustacea</taxon>
        <taxon>Multicrustacea</taxon>
        <taxon>Hexanauplia</taxon>
        <taxon>Copepoda</taxon>
        <taxon>Harpacticoida</taxon>
        <taxon>Harpacticidae</taxon>
        <taxon>Tigriopus</taxon>
    </lineage>
</organism>
<dbReference type="GO" id="GO:0008061">
    <property type="term" value="F:chitin binding"/>
    <property type="evidence" value="ECO:0007669"/>
    <property type="project" value="InterPro"/>
</dbReference>
<protein>
    <recommendedName>
        <fullName evidence="2">Chitin-binding type-2 domain-containing protein</fullName>
    </recommendedName>
</protein>
<dbReference type="Pfam" id="PF01607">
    <property type="entry name" value="CBM_14"/>
    <property type="match status" value="1"/>
</dbReference>
<evidence type="ECO:0000256" key="1">
    <source>
        <dbReference type="SAM" id="MobiDB-lite"/>
    </source>
</evidence>
<gene>
    <name evidence="3" type="ORF">TCAL_12921</name>
</gene>